<dbReference type="AlphaFoldDB" id="A0A8D0X192"/>
<reference evidence="2" key="1">
    <citation type="submission" date="2025-08" db="UniProtKB">
        <authorList>
            <consortium name="Ensembl"/>
        </authorList>
    </citation>
    <scope>IDENTIFICATION</scope>
</reference>
<feature type="region of interest" description="Disordered" evidence="1">
    <location>
        <begin position="342"/>
        <end position="370"/>
    </location>
</feature>
<feature type="region of interest" description="Disordered" evidence="1">
    <location>
        <begin position="1"/>
        <end position="74"/>
    </location>
</feature>
<evidence type="ECO:0000256" key="1">
    <source>
        <dbReference type="SAM" id="MobiDB-lite"/>
    </source>
</evidence>
<dbReference type="Ensembl" id="ENSSSCT00030064394.1">
    <property type="protein sequence ID" value="ENSSSCP00030029445.1"/>
    <property type="gene ID" value="ENSSSCG00030046167.1"/>
</dbReference>
<dbReference type="Proteomes" id="UP000694570">
    <property type="component" value="Unplaced"/>
</dbReference>
<feature type="compositionally biased region" description="Pro residues" evidence="1">
    <location>
        <begin position="148"/>
        <end position="163"/>
    </location>
</feature>
<name>A0A8D0X192_PIG</name>
<protein>
    <submittedName>
        <fullName evidence="2">Family with sequence similarity 217 member B</fullName>
    </submittedName>
</protein>
<dbReference type="Pfam" id="PF15344">
    <property type="entry name" value="FAM217"/>
    <property type="match status" value="1"/>
</dbReference>
<feature type="compositionally biased region" description="Polar residues" evidence="1">
    <location>
        <begin position="253"/>
        <end position="269"/>
    </location>
</feature>
<evidence type="ECO:0000313" key="3">
    <source>
        <dbReference type="Proteomes" id="UP000694570"/>
    </source>
</evidence>
<sequence>MGRRNRGAASRPRVRFLGVPGRAQPPGVSAGTAPCRTPSGAAAPSPRRPPRPSGPRPGLPLSAANKEPVSGDESFLRWKPFGASAERRVAPAFCFLRGARAKAVSAQRPLPPRAAALLTWLQLVGSNFPASLRPAPRDAARARTPAARAPPPPPPPPPPPAPLPQHAAVRPPAQAQGRKASGLVTCPGRSRNSSGGEASFPNIRGIKKSLPQLSSPSNRLSKNISSTAEKTVRQTLDDDQPCYFFKRGSRVNESYQKSSNMNAGPSWTKAQHAKNPARRRQSKPQGPPGSSQLKSSPGGGGPQRTEGKRKEGTSSGGNPERALGASGNRSFLDFPSLEIIKGDADDSDSASDLSDSERVPVLPSPLTPPDLRLRAEEIDPAHEHLRPGQGPAKPDLRYPDFLPAPFNSWDLRDMAVLLHSERRAEAGPRAGGLLGRYIDRLVQLEWLQIQTIQCEKGKGPKARPPTAPGASGALKSPGRSKLMASALSRPPQEGPRKSGPSRKKDLPLEEVQPSCRAFEAPPAPLDALSSGRLCSQKQSLNMRPEEKRKKPSKSSQLQPWDLSCADRDSSGPKLESKGNLRVPRPSAGILDSADSYKACRAQAHALLKKKGNANHCARAPVSSEKKLKTNGVKCINSNKN</sequence>
<feature type="region of interest" description="Disordered" evidence="1">
    <location>
        <begin position="128"/>
        <end position="203"/>
    </location>
</feature>
<feature type="compositionally biased region" description="Basic and acidic residues" evidence="1">
    <location>
        <begin position="564"/>
        <end position="578"/>
    </location>
</feature>
<accession>A0A8D0X192</accession>
<proteinExistence type="predicted"/>
<feature type="compositionally biased region" description="Basic residues" evidence="1">
    <location>
        <begin position="271"/>
        <end position="282"/>
    </location>
</feature>
<feature type="region of interest" description="Disordered" evidence="1">
    <location>
        <begin position="253"/>
        <end position="329"/>
    </location>
</feature>
<dbReference type="InterPro" id="IPR029266">
    <property type="entry name" value="FAM217"/>
</dbReference>
<feature type="region of interest" description="Disordered" evidence="1">
    <location>
        <begin position="456"/>
        <end position="510"/>
    </location>
</feature>
<gene>
    <name evidence="2" type="primary">FAM217B</name>
</gene>
<evidence type="ECO:0000313" key="2">
    <source>
        <dbReference type="Ensembl" id="ENSSSCP00030029445.1"/>
    </source>
</evidence>
<feature type="region of interest" description="Disordered" evidence="1">
    <location>
        <begin position="539"/>
        <end position="587"/>
    </location>
</feature>
<dbReference type="PANTHER" id="PTHR22145:SF3">
    <property type="entry name" value="PROTEIN FAM217B"/>
    <property type="match status" value="1"/>
</dbReference>
<dbReference type="PANTHER" id="PTHR22145">
    <property type="entry name" value="SI:CH211-266K22.6"/>
    <property type="match status" value="1"/>
</dbReference>
<organism evidence="2 3">
    <name type="scientific">Sus scrofa</name>
    <name type="common">Pig</name>
    <dbReference type="NCBI Taxonomy" id="9823"/>
    <lineage>
        <taxon>Eukaryota</taxon>
        <taxon>Metazoa</taxon>
        <taxon>Chordata</taxon>
        <taxon>Craniata</taxon>
        <taxon>Vertebrata</taxon>
        <taxon>Euteleostomi</taxon>
        <taxon>Mammalia</taxon>
        <taxon>Eutheria</taxon>
        <taxon>Laurasiatheria</taxon>
        <taxon>Artiodactyla</taxon>
        <taxon>Suina</taxon>
        <taxon>Suidae</taxon>
        <taxon>Sus</taxon>
    </lineage>
</organism>